<dbReference type="AlphaFoldDB" id="A0A1Q9DGM1"/>
<dbReference type="EMBL" id="LSRX01000548">
    <property type="protein sequence ID" value="OLP94295.1"/>
    <property type="molecule type" value="Genomic_DNA"/>
</dbReference>
<comment type="caution">
    <text evidence="2">The sequence shown here is derived from an EMBL/GenBank/DDBJ whole genome shotgun (WGS) entry which is preliminary data.</text>
</comment>
<keyword evidence="3" id="KW-1185">Reference proteome</keyword>
<proteinExistence type="predicted"/>
<accession>A0A1Q9DGM1</accession>
<dbReference type="OrthoDB" id="10331270at2759"/>
<dbReference type="Proteomes" id="UP000186817">
    <property type="component" value="Unassembled WGS sequence"/>
</dbReference>
<evidence type="ECO:0000256" key="1">
    <source>
        <dbReference type="SAM" id="MobiDB-lite"/>
    </source>
</evidence>
<name>A0A1Q9DGM1_SYMMI</name>
<reference evidence="2 3" key="1">
    <citation type="submission" date="2016-02" db="EMBL/GenBank/DDBJ databases">
        <title>Genome analysis of coral dinoflagellate symbionts highlights evolutionary adaptations to a symbiotic lifestyle.</title>
        <authorList>
            <person name="Aranda M."/>
            <person name="Li Y."/>
            <person name="Liew Y.J."/>
            <person name="Baumgarten S."/>
            <person name="Simakov O."/>
            <person name="Wilson M."/>
            <person name="Piel J."/>
            <person name="Ashoor H."/>
            <person name="Bougouffa S."/>
            <person name="Bajic V.B."/>
            <person name="Ryu T."/>
            <person name="Ravasi T."/>
            <person name="Bayer T."/>
            <person name="Micklem G."/>
            <person name="Kim H."/>
            <person name="Bhak J."/>
            <person name="Lajeunesse T.C."/>
            <person name="Voolstra C.R."/>
        </authorList>
    </citation>
    <scope>NUCLEOTIDE SEQUENCE [LARGE SCALE GENOMIC DNA]</scope>
    <source>
        <strain evidence="2 3">CCMP2467</strain>
    </source>
</reference>
<sequence>MPVSGTLNVQLLRLVRDRKKISAVRRRMRREALAKDRTAPSSAISPARFPESALDDQGNAEDEAAESESETEDPFATDFFRDEAGKRDQEMKQVYEKKTSKKTTKIWMAVSLAGIASGRAPPPSSDYFDQDVTYDEKKLEDSCRSNDLRAPQLRTLAQFSADSLNELLLQSCAKVFRGDNNHLTTTAAATTMAATCGATVQHSARAMWAQRAALRRAGHDVRYGLFSRHHLFHADRTQAQFQRRYRALRNQGSQLLHEKLALATKAEAAKDPRAMCQVIRQLSPKQHGGKVRIRSEDGQPLEPAEEHAEISDYFFQQFGAAGADVRSADRRDPVIVDSKAVERSLHRLGPGKGAPAGHAPSSAWRHCRQGLSELAEAFLLETAAGYPTSSPEKVASQKPRSGLANLQGGMGGYFEITPPRGLFSTMATDIACTFRPCEPRLAETLAMFPGNIFDVD</sequence>
<gene>
    <name evidence="2" type="ORF">AK812_SmicGene23682</name>
</gene>
<feature type="region of interest" description="Disordered" evidence="1">
    <location>
        <begin position="29"/>
        <end position="78"/>
    </location>
</feature>
<feature type="compositionally biased region" description="Acidic residues" evidence="1">
    <location>
        <begin position="58"/>
        <end position="75"/>
    </location>
</feature>
<evidence type="ECO:0000313" key="3">
    <source>
        <dbReference type="Proteomes" id="UP000186817"/>
    </source>
</evidence>
<evidence type="ECO:0000313" key="2">
    <source>
        <dbReference type="EMBL" id="OLP94295.1"/>
    </source>
</evidence>
<protein>
    <submittedName>
        <fullName evidence="2">Uncharacterized protein</fullName>
    </submittedName>
</protein>
<organism evidence="2 3">
    <name type="scientific">Symbiodinium microadriaticum</name>
    <name type="common">Dinoflagellate</name>
    <name type="synonym">Zooxanthella microadriatica</name>
    <dbReference type="NCBI Taxonomy" id="2951"/>
    <lineage>
        <taxon>Eukaryota</taxon>
        <taxon>Sar</taxon>
        <taxon>Alveolata</taxon>
        <taxon>Dinophyceae</taxon>
        <taxon>Suessiales</taxon>
        <taxon>Symbiodiniaceae</taxon>
        <taxon>Symbiodinium</taxon>
    </lineage>
</organism>